<feature type="domain" description="EccD-like transmembrane" evidence="8">
    <location>
        <begin position="150"/>
        <end position="534"/>
    </location>
</feature>
<dbReference type="InterPro" id="IPR006707">
    <property type="entry name" value="T7SS_EccD"/>
</dbReference>
<gene>
    <name evidence="9" type="primary">eccD</name>
    <name evidence="9" type="ORF">ACFFVD_07335</name>
</gene>
<dbReference type="Proteomes" id="UP001589700">
    <property type="component" value="Unassembled WGS sequence"/>
</dbReference>
<keyword evidence="5 7" id="KW-1133">Transmembrane helix</keyword>
<proteinExistence type="inferred from homology"/>
<evidence type="ECO:0000256" key="1">
    <source>
        <dbReference type="ARBA" id="ARBA00004651"/>
    </source>
</evidence>
<feature type="transmembrane region" description="Helical" evidence="7">
    <location>
        <begin position="447"/>
        <end position="469"/>
    </location>
</feature>
<dbReference type="Pfam" id="PF19053">
    <property type="entry name" value="EccD"/>
    <property type="match status" value="1"/>
</dbReference>
<keyword evidence="6 7" id="KW-0472">Membrane</keyword>
<feature type="transmembrane region" description="Helical" evidence="7">
    <location>
        <begin position="144"/>
        <end position="168"/>
    </location>
</feature>
<reference evidence="9 10" key="1">
    <citation type="submission" date="2024-09" db="EMBL/GenBank/DDBJ databases">
        <authorList>
            <person name="Sun Q."/>
            <person name="Mori K."/>
        </authorList>
    </citation>
    <scope>NUCLEOTIDE SEQUENCE [LARGE SCALE GENOMIC DNA]</scope>
    <source>
        <strain evidence="9 10">CCM 7659</strain>
    </source>
</reference>
<evidence type="ECO:0000313" key="9">
    <source>
        <dbReference type="EMBL" id="MFB9259612.1"/>
    </source>
</evidence>
<feature type="transmembrane region" description="Helical" evidence="7">
    <location>
        <begin position="475"/>
        <end position="494"/>
    </location>
</feature>
<name>A0ABV5JQD9_9ACTN</name>
<feature type="transmembrane region" description="Helical" evidence="7">
    <location>
        <begin position="213"/>
        <end position="235"/>
    </location>
</feature>
<sequence length="535" mass="53456">MTRQSEVRGVAAGVEPLDQRRVSIVCRSTRVDVSLPAHLELVSVIPEVVDLVRDHVRVVAGPGSDVDVDARMGGGTGGSWQLSRLAGGPLAVSESLAQQRVHDGEILVLDHRPIPTPAPLFDDVLQGLTDPDVARSPVWDRRDAISAATATVGVAAVAAALALGIQWWSQGGVITPLVSAVLALLGLAAVIALRRATASVPAASTAAAASGSATVPGSAHAIAGAAVVGFTVLAAGTMGPAPDTAGFGPGSVLGACTAGAVAAAVLRATAFRPGARTYGLAAGYLAAALLLAIGAVGALVVAVTGLPISVVGAGAVLVGLLLLTSAPRIAVGAAHVPIPPVPAPGEDVEDGDLEEIDHDLRGRTGQARGDNRRTRGPLPTPEVLRHRFLASRSWLTGLLIAAGTSCTVGALIALSGEGANRWAAPLALILIVVLVLRGLGYSDRVHTTVLIASSLTLSGGVLVGAALSLASPVGVVVPAALAVAIAVVVAASVLPHVDPSPAAMRAVGIVEAIAICLVVPLAVGAMDVYTLVRER</sequence>
<dbReference type="EMBL" id="JBHMDY010000004">
    <property type="protein sequence ID" value="MFB9259612.1"/>
    <property type="molecule type" value="Genomic_DNA"/>
</dbReference>
<comment type="subcellular location">
    <subcellularLocation>
        <location evidence="1">Cell membrane</location>
        <topology evidence="1">Multi-pass membrane protein</topology>
    </subcellularLocation>
</comment>
<feature type="transmembrane region" description="Helical" evidence="7">
    <location>
        <begin position="306"/>
        <end position="323"/>
    </location>
</feature>
<feature type="transmembrane region" description="Helical" evidence="7">
    <location>
        <begin position="278"/>
        <end position="300"/>
    </location>
</feature>
<feature type="transmembrane region" description="Helical" evidence="7">
    <location>
        <begin position="394"/>
        <end position="416"/>
    </location>
</feature>
<dbReference type="Gene3D" id="3.10.20.90">
    <property type="entry name" value="Phosphatidylinositol 3-kinase Catalytic Subunit, Chain A, domain 1"/>
    <property type="match status" value="1"/>
</dbReference>
<keyword evidence="3" id="KW-1003">Cell membrane</keyword>
<evidence type="ECO:0000313" key="10">
    <source>
        <dbReference type="Proteomes" id="UP001589700"/>
    </source>
</evidence>
<dbReference type="Pfam" id="PF08817">
    <property type="entry name" value="YukD"/>
    <property type="match status" value="1"/>
</dbReference>
<dbReference type="InterPro" id="IPR024962">
    <property type="entry name" value="YukD-like"/>
</dbReference>
<dbReference type="NCBIfam" id="TIGR03920">
    <property type="entry name" value="T7SS_EccD"/>
    <property type="match status" value="1"/>
</dbReference>
<evidence type="ECO:0000256" key="4">
    <source>
        <dbReference type="ARBA" id="ARBA00022692"/>
    </source>
</evidence>
<keyword evidence="10" id="KW-1185">Reference proteome</keyword>
<feature type="transmembrane region" description="Helical" evidence="7">
    <location>
        <begin position="422"/>
        <end position="440"/>
    </location>
</feature>
<accession>A0ABV5JQD9</accession>
<organism evidence="9 10">
    <name type="scientific">Dietzia aerolata</name>
    <dbReference type="NCBI Taxonomy" id="595984"/>
    <lineage>
        <taxon>Bacteria</taxon>
        <taxon>Bacillati</taxon>
        <taxon>Actinomycetota</taxon>
        <taxon>Actinomycetes</taxon>
        <taxon>Mycobacteriales</taxon>
        <taxon>Dietziaceae</taxon>
        <taxon>Dietzia</taxon>
    </lineage>
</organism>
<evidence type="ECO:0000256" key="3">
    <source>
        <dbReference type="ARBA" id="ARBA00022475"/>
    </source>
</evidence>
<dbReference type="InterPro" id="IPR044049">
    <property type="entry name" value="EccD_transm"/>
</dbReference>
<dbReference type="PIRSF" id="PIRSF017804">
    <property type="entry name" value="Secretion_EccD1"/>
    <property type="match status" value="1"/>
</dbReference>
<feature type="transmembrane region" description="Helical" evidence="7">
    <location>
        <begin position="506"/>
        <end position="526"/>
    </location>
</feature>
<feature type="transmembrane region" description="Helical" evidence="7">
    <location>
        <begin position="247"/>
        <end position="266"/>
    </location>
</feature>
<keyword evidence="4 7" id="KW-0812">Transmembrane</keyword>
<evidence type="ECO:0000256" key="2">
    <source>
        <dbReference type="ARBA" id="ARBA00006162"/>
    </source>
</evidence>
<evidence type="ECO:0000256" key="5">
    <source>
        <dbReference type="ARBA" id="ARBA00022989"/>
    </source>
</evidence>
<evidence type="ECO:0000256" key="6">
    <source>
        <dbReference type="ARBA" id="ARBA00023136"/>
    </source>
</evidence>
<evidence type="ECO:0000259" key="8">
    <source>
        <dbReference type="Pfam" id="PF19053"/>
    </source>
</evidence>
<evidence type="ECO:0000256" key="7">
    <source>
        <dbReference type="SAM" id="Phobius"/>
    </source>
</evidence>
<comment type="similarity">
    <text evidence="2">Belongs to the EccD/Snm4 family.</text>
</comment>
<feature type="transmembrane region" description="Helical" evidence="7">
    <location>
        <begin position="174"/>
        <end position="193"/>
    </location>
</feature>
<protein>
    <submittedName>
        <fullName evidence="9">Type VII secretion integral membrane protein EccD</fullName>
    </submittedName>
</protein>
<comment type="caution">
    <text evidence="9">The sequence shown here is derived from an EMBL/GenBank/DDBJ whole genome shotgun (WGS) entry which is preliminary data.</text>
</comment>
<dbReference type="RefSeq" id="WP_182631381.1">
    <property type="nucleotide sequence ID" value="NZ_JAALDM010000048.1"/>
</dbReference>